<evidence type="ECO:0008006" key="3">
    <source>
        <dbReference type="Google" id="ProtNLM"/>
    </source>
</evidence>
<dbReference type="Proteomes" id="UP000321058">
    <property type="component" value="Unassembled WGS sequence"/>
</dbReference>
<keyword evidence="2" id="KW-1185">Reference proteome</keyword>
<name>A0A512N5T3_9HYPH</name>
<dbReference type="EMBL" id="BKAJ01000030">
    <property type="protein sequence ID" value="GEP54318.1"/>
    <property type="molecule type" value="Genomic_DNA"/>
</dbReference>
<dbReference type="OrthoDB" id="9801997at2"/>
<accession>A0A512N5T3</accession>
<dbReference type="AlphaFoldDB" id="A0A512N5T3"/>
<gene>
    <name evidence="1" type="ORF">RSO01_14840</name>
</gene>
<sequence>MLEWRTSKLFSPLERAALEYAERITTTGQKVDDTLFAELQKHFTEAEIVELTAAIAMENFRSKFNPPLGIEAQGFCMVPKKPAAK</sequence>
<dbReference type="PANTHER" id="PTHR34846:SF10">
    <property type="entry name" value="CYTOPLASMIC PROTEIN"/>
    <property type="match status" value="1"/>
</dbReference>
<evidence type="ECO:0000313" key="1">
    <source>
        <dbReference type="EMBL" id="GEP54318.1"/>
    </source>
</evidence>
<protein>
    <recommendedName>
        <fullName evidence="3">Carboxymuconolactone decarboxylase-like domain-containing protein</fullName>
    </recommendedName>
</protein>
<dbReference type="RefSeq" id="WP_147147758.1">
    <property type="nucleotide sequence ID" value="NZ_BKAJ01000030.1"/>
</dbReference>
<proteinExistence type="predicted"/>
<comment type="caution">
    <text evidence="1">The sequence shown here is derived from an EMBL/GenBank/DDBJ whole genome shotgun (WGS) entry which is preliminary data.</text>
</comment>
<dbReference type="InterPro" id="IPR029032">
    <property type="entry name" value="AhpD-like"/>
</dbReference>
<reference evidence="1 2" key="1">
    <citation type="submission" date="2019-07" db="EMBL/GenBank/DDBJ databases">
        <title>Whole genome shotgun sequence of Reyranella soli NBRC 108950.</title>
        <authorList>
            <person name="Hosoyama A."/>
            <person name="Uohara A."/>
            <person name="Ohji S."/>
            <person name="Ichikawa N."/>
        </authorList>
    </citation>
    <scope>NUCLEOTIDE SEQUENCE [LARGE SCALE GENOMIC DNA]</scope>
    <source>
        <strain evidence="1 2">NBRC 108950</strain>
    </source>
</reference>
<evidence type="ECO:0000313" key="2">
    <source>
        <dbReference type="Proteomes" id="UP000321058"/>
    </source>
</evidence>
<dbReference type="PANTHER" id="PTHR34846">
    <property type="entry name" value="4-CARBOXYMUCONOLACTONE DECARBOXYLASE FAMILY PROTEIN (AFU_ORTHOLOGUE AFUA_6G11590)"/>
    <property type="match status" value="1"/>
</dbReference>
<dbReference type="Gene3D" id="1.20.1290.10">
    <property type="entry name" value="AhpD-like"/>
    <property type="match status" value="1"/>
</dbReference>
<dbReference type="SUPFAM" id="SSF69118">
    <property type="entry name" value="AhpD-like"/>
    <property type="match status" value="1"/>
</dbReference>
<organism evidence="1 2">
    <name type="scientific">Reyranella soli</name>
    <dbReference type="NCBI Taxonomy" id="1230389"/>
    <lineage>
        <taxon>Bacteria</taxon>
        <taxon>Pseudomonadati</taxon>
        <taxon>Pseudomonadota</taxon>
        <taxon>Alphaproteobacteria</taxon>
        <taxon>Hyphomicrobiales</taxon>
        <taxon>Reyranellaceae</taxon>
        <taxon>Reyranella</taxon>
    </lineage>
</organism>